<organism evidence="3 4">
    <name type="scientific">Cellvibrio japonicus (strain Ueda107)</name>
    <name type="common">Pseudomonas fluorescens subsp. cellulosa</name>
    <dbReference type="NCBI Taxonomy" id="498211"/>
    <lineage>
        <taxon>Bacteria</taxon>
        <taxon>Pseudomonadati</taxon>
        <taxon>Pseudomonadota</taxon>
        <taxon>Gammaproteobacteria</taxon>
        <taxon>Cellvibrionales</taxon>
        <taxon>Cellvibrionaceae</taxon>
        <taxon>Cellvibrio</taxon>
    </lineage>
</organism>
<evidence type="ECO:0000256" key="1">
    <source>
        <dbReference type="ARBA" id="ARBA00008061"/>
    </source>
</evidence>
<dbReference type="InterPro" id="IPR045857">
    <property type="entry name" value="O16G_dom_2"/>
</dbReference>
<dbReference type="PANTHER" id="PTHR10357">
    <property type="entry name" value="ALPHA-AMYLASE FAMILY MEMBER"/>
    <property type="match status" value="1"/>
</dbReference>
<dbReference type="InterPro" id="IPR017853">
    <property type="entry name" value="GH"/>
</dbReference>
<feature type="domain" description="Glycosyl hydrolase family 13 catalytic" evidence="2">
    <location>
        <begin position="88"/>
        <end position="474"/>
    </location>
</feature>
<dbReference type="Proteomes" id="UP000001036">
    <property type="component" value="Chromosome"/>
</dbReference>
<dbReference type="Gene3D" id="3.20.20.80">
    <property type="entry name" value="Glycosidases"/>
    <property type="match status" value="2"/>
</dbReference>
<dbReference type="GO" id="GO:0004556">
    <property type="term" value="F:alpha-amylase activity"/>
    <property type="evidence" value="ECO:0007669"/>
    <property type="project" value="UniProtKB-EC"/>
</dbReference>
<comment type="similarity">
    <text evidence="1">Belongs to the glycosyl hydrolase 13 family.</text>
</comment>
<dbReference type="GO" id="GO:0009313">
    <property type="term" value="P:oligosaccharide catabolic process"/>
    <property type="evidence" value="ECO:0007669"/>
    <property type="project" value="TreeGrafter"/>
</dbReference>
<dbReference type="eggNOG" id="COG0366">
    <property type="taxonomic scope" value="Bacteria"/>
</dbReference>
<gene>
    <name evidence="3" type="primary">amy13A</name>
    <name evidence="3" type="ordered locus">CJA_2618</name>
</gene>
<evidence type="ECO:0000259" key="2">
    <source>
        <dbReference type="SMART" id="SM00642"/>
    </source>
</evidence>
<evidence type="ECO:0000313" key="3">
    <source>
        <dbReference type="EMBL" id="ACE83192.1"/>
    </source>
</evidence>
<dbReference type="STRING" id="498211.CJA_2618"/>
<protein>
    <submittedName>
        <fullName evidence="3">Alpha amylase, putative, amy13A</fullName>
        <ecNumber evidence="3">3.2.1.1</ecNumber>
    </submittedName>
</protein>
<dbReference type="SUPFAM" id="SSF51445">
    <property type="entry name" value="(Trans)glycosidases"/>
    <property type="match status" value="1"/>
</dbReference>
<dbReference type="RefSeq" id="WP_012488214.1">
    <property type="nucleotide sequence ID" value="NC_010995.1"/>
</dbReference>
<dbReference type="CAZy" id="GH13">
    <property type="family name" value="Glycoside Hydrolase Family 13"/>
</dbReference>
<dbReference type="OrthoDB" id="9805159at2"/>
<dbReference type="Gene3D" id="3.90.400.10">
    <property type="entry name" value="Oligo-1,6-glucosidase, Domain 2"/>
    <property type="match status" value="1"/>
</dbReference>
<dbReference type="KEGG" id="cja:CJA_2618"/>
<accession>B3PLJ8</accession>
<dbReference type="HOGENOM" id="CLU_006462_2_4_6"/>
<dbReference type="SMART" id="SM00642">
    <property type="entry name" value="Aamy"/>
    <property type="match status" value="1"/>
</dbReference>
<dbReference type="AlphaFoldDB" id="B3PLJ8"/>
<reference evidence="3 4" key="1">
    <citation type="journal article" date="2008" name="J. Bacteriol.">
        <title>Insights into plant cell wall degradation from the genome sequence of the soil bacterium Cellvibrio japonicus.</title>
        <authorList>
            <person name="Deboy R.T."/>
            <person name="Mongodin E.F."/>
            <person name="Fouts D.E."/>
            <person name="Tailford L.E."/>
            <person name="Khouri H."/>
            <person name="Emerson J.B."/>
            <person name="Mohamoud Y."/>
            <person name="Watkins K."/>
            <person name="Henrissat B."/>
            <person name="Gilbert H.J."/>
            <person name="Nelson K.E."/>
        </authorList>
    </citation>
    <scope>NUCLEOTIDE SEQUENCE [LARGE SCALE GENOMIC DNA]</scope>
    <source>
        <strain evidence="3 4">Ueda107</strain>
    </source>
</reference>
<evidence type="ECO:0000313" key="4">
    <source>
        <dbReference type="Proteomes" id="UP000001036"/>
    </source>
</evidence>
<dbReference type="EMBL" id="CP000934">
    <property type="protein sequence ID" value="ACE83192.1"/>
    <property type="molecule type" value="Genomic_DNA"/>
</dbReference>
<keyword evidence="4" id="KW-1185">Reference proteome</keyword>
<keyword evidence="3" id="KW-0326">Glycosidase</keyword>
<name>B3PLJ8_CELJU</name>
<dbReference type="CDD" id="cd11316">
    <property type="entry name" value="AmyAc_bac2_AmyA"/>
    <property type="match status" value="1"/>
</dbReference>
<dbReference type="InterPro" id="IPR006047">
    <property type="entry name" value="GH13_cat_dom"/>
</dbReference>
<keyword evidence="3" id="KW-0378">Hydrolase</keyword>
<proteinExistence type="inferred from homology"/>
<dbReference type="Pfam" id="PF00128">
    <property type="entry name" value="Alpha-amylase"/>
    <property type="match status" value="1"/>
</dbReference>
<sequence>MKRYALLIVIFLLLVIAASGFYINTTNRDQEPEGVAIEIFTKFSGQTLGLPTTEKETASENAGLDVLGPLWLKKTPQKKWWHDAVVYQIWPRSYYDTDGDGNGDLKGVTKKLDYLKALGITAIWLNPIFESNSTHGYDVIDYYQIEKDLGSMDDFEELITAAKTSGIKVILDLALNHVSNDHPWFIKSANKEPGYEDFFVWSETLPAGYGKAWSDQVDPQAVWHYVADNWAWKTTKTRKDWYYGAFDPSQPDLNFKNPAVIKEIEQLTKFWIDKGVDGFRLDAIRYIIEEGGIPLQADTAGTLNFWKHYSTYVKSINPDIFLVGEAFADSAIAARYFSNGRGLDAAFDFSFGLTVSDTLKTTTAITTDDTDTLNQHYQRMRETLWYNLYHKHQSSAPMYFFAKALNNHDIDRIHNHFSENHTLANIAAALLLTTPGTPFIYYGDEINMQQLMLGNDIYRRAPMQWNSHQNAGFSSAKTTWIDQPATDTQVPVPPQAVLKTTWETNWNTFSKRADYTVAQQENNPDSTLMFYQRLIALRQNDAVLKLPEKVMQYNHTGSALIVKYEVQNDSRWVILNLNPTAETTFNLPADIHGNHIDLLNKTDILLAQQLTLTAGELLILKPTQ</sequence>
<dbReference type="EC" id="3.2.1.1" evidence="3"/>
<dbReference type="PANTHER" id="PTHR10357:SF179">
    <property type="entry name" value="NEUTRAL AND BASIC AMINO ACID TRANSPORT PROTEIN RBAT"/>
    <property type="match status" value="1"/>
</dbReference>